<comment type="caution">
    <text evidence="1">The sequence shown here is derived from an EMBL/GenBank/DDBJ whole genome shotgun (WGS) entry which is preliminary data.</text>
</comment>
<gene>
    <name evidence="1" type="ORF">EZS27_037793</name>
</gene>
<sequence>MNANTFRVVKIVSPELELDVFIFYSSLCRIYGKENIEISYSYLYKPKDKEKIRFKEFDFSTEYWTDIKRELYLMGFDVTVSELDQTLYFDFSDKKDLIAKYELLKQLRKFDIIKSPLDDDFRFKVKTNLIAKKTAKQIFQEKIEKLRGVEFVFDNTKKDDKWRNYVFIGNLNSNESTINQLVFNIPNIFKDFKETLLDLQDKKAKELADEIDREFG</sequence>
<protein>
    <submittedName>
        <fullName evidence="1">Uncharacterized protein</fullName>
    </submittedName>
</protein>
<accession>A0A5J4PQD6</accession>
<dbReference type="AlphaFoldDB" id="A0A5J4PQD6"/>
<organism evidence="1">
    <name type="scientific">termite gut metagenome</name>
    <dbReference type="NCBI Taxonomy" id="433724"/>
    <lineage>
        <taxon>unclassified sequences</taxon>
        <taxon>metagenomes</taxon>
        <taxon>organismal metagenomes</taxon>
    </lineage>
</organism>
<evidence type="ECO:0000313" key="1">
    <source>
        <dbReference type="EMBL" id="KAA6311000.1"/>
    </source>
</evidence>
<dbReference type="EMBL" id="SNRY01007149">
    <property type="protein sequence ID" value="KAA6311000.1"/>
    <property type="molecule type" value="Genomic_DNA"/>
</dbReference>
<proteinExistence type="predicted"/>
<reference evidence="1" key="1">
    <citation type="submission" date="2019-03" db="EMBL/GenBank/DDBJ databases">
        <title>Single cell metagenomics reveals metabolic interactions within the superorganism composed of flagellate Streblomastix strix and complex community of Bacteroidetes bacteria on its surface.</title>
        <authorList>
            <person name="Treitli S.C."/>
            <person name="Kolisko M."/>
            <person name="Husnik F."/>
            <person name="Keeling P."/>
            <person name="Hampl V."/>
        </authorList>
    </citation>
    <scope>NUCLEOTIDE SEQUENCE</scope>
    <source>
        <strain evidence="1">STM</strain>
    </source>
</reference>
<name>A0A5J4PQD6_9ZZZZ</name>